<dbReference type="Pfam" id="PF01124">
    <property type="entry name" value="MAPEG"/>
    <property type="match status" value="1"/>
</dbReference>
<evidence type="ECO:0000256" key="3">
    <source>
        <dbReference type="ARBA" id="ARBA00022989"/>
    </source>
</evidence>
<evidence type="ECO:0000256" key="4">
    <source>
        <dbReference type="ARBA" id="ARBA00023136"/>
    </source>
</evidence>
<feature type="transmembrane region" description="Helical" evidence="5">
    <location>
        <begin position="15"/>
        <end position="34"/>
    </location>
</feature>
<dbReference type="PANTHER" id="PTHR35371:SF1">
    <property type="entry name" value="BLR7753 PROTEIN"/>
    <property type="match status" value="1"/>
</dbReference>
<dbReference type="InterPro" id="IPR001129">
    <property type="entry name" value="Membr-assoc_MAPEG"/>
</dbReference>
<comment type="subcellular location">
    <subcellularLocation>
        <location evidence="1">Membrane</location>
    </subcellularLocation>
</comment>
<dbReference type="Proteomes" id="UP000322084">
    <property type="component" value="Unassembled WGS sequence"/>
</dbReference>
<dbReference type="AlphaFoldDB" id="A0A5A7MP73"/>
<dbReference type="GO" id="GO:0016020">
    <property type="term" value="C:membrane"/>
    <property type="evidence" value="ECO:0007669"/>
    <property type="project" value="UniProtKB-SubCell"/>
</dbReference>
<gene>
    <name evidence="6" type="ORF">JCM17844_10910</name>
</gene>
<keyword evidence="3 5" id="KW-1133">Transmembrane helix</keyword>
<dbReference type="InterPro" id="IPR023352">
    <property type="entry name" value="MAPEG-like_dom_sf"/>
</dbReference>
<dbReference type="SUPFAM" id="SSF161084">
    <property type="entry name" value="MAPEG domain-like"/>
    <property type="match status" value="1"/>
</dbReference>
<feature type="transmembrane region" description="Helical" evidence="5">
    <location>
        <begin position="109"/>
        <end position="138"/>
    </location>
</feature>
<evidence type="ECO:0000313" key="6">
    <source>
        <dbReference type="EMBL" id="GEQ97454.1"/>
    </source>
</evidence>
<dbReference type="PANTHER" id="PTHR35371">
    <property type="entry name" value="INNER MEMBRANE PROTEIN"/>
    <property type="match status" value="1"/>
</dbReference>
<accession>A0A5A7MP73</accession>
<reference evidence="6 7" key="1">
    <citation type="submission" date="2019-09" db="EMBL/GenBank/DDBJ databases">
        <title>NBRP : Genome information of microbial organism related human and environment.</title>
        <authorList>
            <person name="Hattori M."/>
            <person name="Oshima K."/>
            <person name="Inaba H."/>
            <person name="Suda W."/>
            <person name="Sakamoto M."/>
            <person name="Iino T."/>
            <person name="Kitahara M."/>
            <person name="Oshida Y."/>
            <person name="Iida T."/>
            <person name="Kudo T."/>
            <person name="Itoh T."/>
            <person name="Ohkuma M."/>
        </authorList>
    </citation>
    <scope>NUCLEOTIDE SEQUENCE [LARGE SCALE GENOMIC DNA]</scope>
    <source>
        <strain evidence="6 7">Hi-2</strain>
    </source>
</reference>
<dbReference type="RefSeq" id="WP_210431399.1">
    <property type="nucleotide sequence ID" value="NZ_BKCL01000003.1"/>
</dbReference>
<feature type="transmembrane region" description="Helical" evidence="5">
    <location>
        <begin position="74"/>
        <end position="103"/>
    </location>
</feature>
<organism evidence="6 7">
    <name type="scientific">Iodidimonas gelatinilytica</name>
    <dbReference type="NCBI Taxonomy" id="1236966"/>
    <lineage>
        <taxon>Bacteria</taxon>
        <taxon>Pseudomonadati</taxon>
        <taxon>Pseudomonadota</taxon>
        <taxon>Alphaproteobacteria</taxon>
        <taxon>Iodidimonadales</taxon>
        <taxon>Iodidimonadaceae</taxon>
        <taxon>Iodidimonas</taxon>
    </lineage>
</organism>
<keyword evidence="4 5" id="KW-0472">Membrane</keyword>
<comment type="caution">
    <text evidence="6">The sequence shown here is derived from an EMBL/GenBank/DDBJ whole genome shotgun (WGS) entry which is preliminary data.</text>
</comment>
<evidence type="ECO:0000313" key="7">
    <source>
        <dbReference type="Proteomes" id="UP000322084"/>
    </source>
</evidence>
<protein>
    <submittedName>
        <fullName evidence="6">Membrane protein</fullName>
    </submittedName>
</protein>
<evidence type="ECO:0000256" key="5">
    <source>
        <dbReference type="SAM" id="Phobius"/>
    </source>
</evidence>
<dbReference type="Gene3D" id="1.20.120.550">
    <property type="entry name" value="Membrane associated eicosanoid/glutathione metabolism-like domain"/>
    <property type="match status" value="1"/>
</dbReference>
<sequence length="139" mass="15251">MNNPAAFTLPLSAELYWLLLTCLFTAFLWLPYILQLLMEQGTVKALMDGQHAAPAAAPWAQRAKRAHLNAVENLAVFAPLVLLVALTGNSSGVTIFAAQIYFFARLGHYLVYLMGLPVVRTIFFAIGFICQLVLAIALL</sequence>
<proteinExistence type="predicted"/>
<evidence type="ECO:0000256" key="2">
    <source>
        <dbReference type="ARBA" id="ARBA00022692"/>
    </source>
</evidence>
<dbReference type="EMBL" id="BKCL01000003">
    <property type="protein sequence ID" value="GEQ97454.1"/>
    <property type="molecule type" value="Genomic_DNA"/>
</dbReference>
<name>A0A5A7MP73_9PROT</name>
<keyword evidence="2 5" id="KW-0812">Transmembrane</keyword>
<evidence type="ECO:0000256" key="1">
    <source>
        <dbReference type="ARBA" id="ARBA00004370"/>
    </source>
</evidence>